<dbReference type="PANTHER" id="PTHR23088">
    <property type="entry name" value="NITRILASE-RELATED"/>
    <property type="match status" value="1"/>
</dbReference>
<dbReference type="SUPFAM" id="SSF56317">
    <property type="entry name" value="Carbon-nitrogen hydrolase"/>
    <property type="match status" value="1"/>
</dbReference>
<dbReference type="PANTHER" id="PTHR23088:SF30">
    <property type="entry name" value="OMEGA-AMIDASE NIT2"/>
    <property type="match status" value="1"/>
</dbReference>
<dbReference type="GO" id="GO:0006107">
    <property type="term" value="P:oxaloacetate metabolic process"/>
    <property type="evidence" value="ECO:0007669"/>
    <property type="project" value="TreeGrafter"/>
</dbReference>
<dbReference type="STRING" id="1121325.SAMN04515677_10143"/>
<dbReference type="Proteomes" id="UP000199068">
    <property type="component" value="Unassembled WGS sequence"/>
</dbReference>
<accession>A0A1G9HZR2</accession>
<dbReference type="AlphaFoldDB" id="A0A1G9HZR2"/>
<evidence type="ECO:0000313" key="4">
    <source>
        <dbReference type="Proteomes" id="UP000199068"/>
    </source>
</evidence>
<evidence type="ECO:0000259" key="2">
    <source>
        <dbReference type="PROSITE" id="PS50263"/>
    </source>
</evidence>
<dbReference type="Pfam" id="PF00795">
    <property type="entry name" value="CN_hydrolase"/>
    <property type="match status" value="1"/>
</dbReference>
<evidence type="ECO:0000313" key="3">
    <source>
        <dbReference type="EMBL" id="SDL18335.1"/>
    </source>
</evidence>
<organism evidence="3 4">
    <name type="scientific">Romboutsia lituseburensis DSM 797</name>
    <dbReference type="NCBI Taxonomy" id="1121325"/>
    <lineage>
        <taxon>Bacteria</taxon>
        <taxon>Bacillati</taxon>
        <taxon>Bacillota</taxon>
        <taxon>Clostridia</taxon>
        <taxon>Peptostreptococcales</taxon>
        <taxon>Peptostreptococcaceae</taxon>
        <taxon>Romboutsia</taxon>
    </lineage>
</organism>
<dbReference type="PROSITE" id="PS50263">
    <property type="entry name" value="CN_HYDROLASE"/>
    <property type="match status" value="1"/>
</dbReference>
<feature type="domain" description="CN hydrolase" evidence="2">
    <location>
        <begin position="4"/>
        <end position="249"/>
    </location>
</feature>
<dbReference type="GO" id="GO:0006528">
    <property type="term" value="P:asparagine metabolic process"/>
    <property type="evidence" value="ECO:0007669"/>
    <property type="project" value="TreeGrafter"/>
</dbReference>
<dbReference type="Gene3D" id="3.60.110.10">
    <property type="entry name" value="Carbon-nitrogen hydrolase"/>
    <property type="match status" value="1"/>
</dbReference>
<evidence type="ECO:0000256" key="1">
    <source>
        <dbReference type="ARBA" id="ARBA00022801"/>
    </source>
</evidence>
<gene>
    <name evidence="3" type="ORF">SAMN04515677_10143</name>
</gene>
<name>A0A1G9HZR2_9FIRM</name>
<dbReference type="InterPro" id="IPR036526">
    <property type="entry name" value="C-N_Hydrolase_sf"/>
</dbReference>
<reference evidence="3 4" key="1">
    <citation type="submission" date="2016-10" db="EMBL/GenBank/DDBJ databases">
        <authorList>
            <person name="de Groot N.N."/>
        </authorList>
    </citation>
    <scope>NUCLEOTIDE SEQUENCE [LARGE SCALE GENOMIC DNA]</scope>
    <source>
        <strain evidence="3 4">DSM 797</strain>
    </source>
</reference>
<dbReference type="EMBL" id="FNGW01000001">
    <property type="protein sequence ID" value="SDL18335.1"/>
    <property type="molecule type" value="Genomic_DNA"/>
</dbReference>
<sequence length="274" mass="31422">MRHMYLAVIQMKTTEDKLTNLKTATKFINKACEQKVDMVILPEMFNCPYNTSNFPIYAELENGDTYKYLSDLAKKHKVYIVGGSIPEKDFNGNIYNTSYVFDRKGKQIAKHRKVHLFNIQIEGGQYFKESDTLNAGNNVTTFNTEFATFGLAICYDFRFPELSRMMVNNGAKAIIIPASFNLTTGPAHWEILFKSRAIDNQVYTIGCSSSRDCSASYISYGNSIAVSPWGEIINRMDEKEGYFICKLDFSYVDKIRNELPLLSHRRLDLYNQNT</sequence>
<dbReference type="GO" id="GO:0006541">
    <property type="term" value="P:glutamine metabolic process"/>
    <property type="evidence" value="ECO:0007669"/>
    <property type="project" value="TreeGrafter"/>
</dbReference>
<dbReference type="GO" id="GO:0050152">
    <property type="term" value="F:omega-amidase activity"/>
    <property type="evidence" value="ECO:0007669"/>
    <property type="project" value="TreeGrafter"/>
</dbReference>
<proteinExistence type="predicted"/>
<protein>
    <submittedName>
        <fullName evidence="3">Predicted amidohydrolase</fullName>
    </submittedName>
</protein>
<dbReference type="RefSeq" id="WP_092721700.1">
    <property type="nucleotide sequence ID" value="NZ_FNGW01000001.1"/>
</dbReference>
<keyword evidence="1 3" id="KW-0378">Hydrolase</keyword>
<dbReference type="InterPro" id="IPR045254">
    <property type="entry name" value="Nit1/2_C-N_Hydrolase"/>
</dbReference>
<dbReference type="CDD" id="cd07572">
    <property type="entry name" value="nit"/>
    <property type="match status" value="1"/>
</dbReference>
<keyword evidence="4" id="KW-1185">Reference proteome</keyword>
<dbReference type="InterPro" id="IPR003010">
    <property type="entry name" value="C-N_Hydrolase"/>
</dbReference>